<dbReference type="InterPro" id="IPR000679">
    <property type="entry name" value="Znf_GATA"/>
</dbReference>
<evidence type="ECO:0000259" key="3">
    <source>
        <dbReference type="PROSITE" id="PS50114"/>
    </source>
</evidence>
<feature type="compositionally biased region" description="Low complexity" evidence="2">
    <location>
        <begin position="501"/>
        <end position="528"/>
    </location>
</feature>
<dbReference type="OrthoDB" id="2258182at2759"/>
<dbReference type="GO" id="GO:0043565">
    <property type="term" value="F:sequence-specific DNA binding"/>
    <property type="evidence" value="ECO:0007669"/>
    <property type="project" value="InterPro"/>
</dbReference>
<accession>A0A0B7N4L3</accession>
<feature type="domain" description="GATA-type" evidence="3">
    <location>
        <begin position="370"/>
        <end position="424"/>
    </location>
</feature>
<keyword evidence="5" id="KW-1185">Reference proteome</keyword>
<keyword evidence="1" id="KW-0863">Zinc-finger</keyword>
<reference evidence="4 5" key="1">
    <citation type="submission" date="2014-09" db="EMBL/GenBank/DDBJ databases">
        <authorList>
            <person name="Ellenberger Sabrina"/>
        </authorList>
    </citation>
    <scope>NUCLEOTIDE SEQUENCE [LARGE SCALE GENOMIC DNA]</scope>
    <source>
        <strain evidence="4 5">CBS 412.66</strain>
    </source>
</reference>
<name>A0A0B7N4L3_9FUNG</name>
<feature type="compositionally biased region" description="Low complexity" evidence="2">
    <location>
        <begin position="464"/>
        <end position="484"/>
    </location>
</feature>
<organism evidence="4 5">
    <name type="scientific">Parasitella parasitica</name>
    <dbReference type="NCBI Taxonomy" id="35722"/>
    <lineage>
        <taxon>Eukaryota</taxon>
        <taxon>Fungi</taxon>
        <taxon>Fungi incertae sedis</taxon>
        <taxon>Mucoromycota</taxon>
        <taxon>Mucoromycotina</taxon>
        <taxon>Mucoromycetes</taxon>
        <taxon>Mucorales</taxon>
        <taxon>Mucorineae</taxon>
        <taxon>Mucoraceae</taxon>
        <taxon>Parasitella</taxon>
    </lineage>
</organism>
<dbReference type="PROSITE" id="PS50114">
    <property type="entry name" value="GATA_ZN_FINGER_2"/>
    <property type="match status" value="1"/>
</dbReference>
<dbReference type="AlphaFoldDB" id="A0A0B7N4L3"/>
<dbReference type="GO" id="GO:0008270">
    <property type="term" value="F:zinc ion binding"/>
    <property type="evidence" value="ECO:0007669"/>
    <property type="project" value="UniProtKB-KW"/>
</dbReference>
<protein>
    <recommendedName>
        <fullName evidence="3">GATA-type domain-containing protein</fullName>
    </recommendedName>
</protein>
<evidence type="ECO:0000313" key="5">
    <source>
        <dbReference type="Proteomes" id="UP000054107"/>
    </source>
</evidence>
<sequence>MNIHDLLLPKIKTEESIPTKAHQDEKLTPPLHSTSAVSLASIHTMAHQDEKMIPSLRSAPSASAVTSIHHAMVQEDEMMPSLRAALEKSGYSMTEAHERNTLTDATLYPIQPSHFVDKVPVHIKTIGRHMNGSFRCHIGTSKQSRPIQSAELYSQMRILVVFFRTENVKSQLVSPEFIFFPTWLLHLFRYTECDSTPGRTDVRFLENANMAKEDHIYRLNHVLNTLFRFNIHNVDTRKMQSAIELANFLFDQAGLDYRNLPRPVFPNELLPRAYQPDMYPYLLLLLHLPRPAKEKPMCTNCNTKPASRRSLCVACYRYHLKHGEPRPLRLIVANRPGPRISQQHHHDNTSSSSSNDSFPMVLYSPKATARRSRKYCDNCKVKETHQWYRNLCGQGNWCETCKSYYLRHTKVRPPDLFIKAAKRKVDVRSLVNWNTWSWNEISAKTIELATASVMSSNSSLGYQPASSNMSSPTTSTTSSSYSYPTTPPSAPAVPSNYCYPQQQQQQQPVQKRPSYYSSNSSSPTTSTW</sequence>
<keyword evidence="1" id="KW-0479">Metal-binding</keyword>
<evidence type="ECO:0000256" key="2">
    <source>
        <dbReference type="SAM" id="MobiDB-lite"/>
    </source>
</evidence>
<feature type="region of interest" description="Disordered" evidence="2">
    <location>
        <begin position="461"/>
        <end position="528"/>
    </location>
</feature>
<dbReference type="Proteomes" id="UP000054107">
    <property type="component" value="Unassembled WGS sequence"/>
</dbReference>
<dbReference type="InterPro" id="IPR013088">
    <property type="entry name" value="Znf_NHR/GATA"/>
</dbReference>
<evidence type="ECO:0000313" key="4">
    <source>
        <dbReference type="EMBL" id="CEP10004.1"/>
    </source>
</evidence>
<keyword evidence="1" id="KW-0862">Zinc</keyword>
<evidence type="ECO:0000256" key="1">
    <source>
        <dbReference type="PROSITE-ProRule" id="PRU00094"/>
    </source>
</evidence>
<gene>
    <name evidence="4" type="primary">PARPA_03621.1 scaffold 9253</name>
</gene>
<dbReference type="Gene3D" id="3.30.50.10">
    <property type="entry name" value="Erythroid Transcription Factor GATA-1, subunit A"/>
    <property type="match status" value="1"/>
</dbReference>
<dbReference type="SUPFAM" id="SSF57716">
    <property type="entry name" value="Glucocorticoid receptor-like (DNA-binding domain)"/>
    <property type="match status" value="1"/>
</dbReference>
<dbReference type="GO" id="GO:0006355">
    <property type="term" value="P:regulation of DNA-templated transcription"/>
    <property type="evidence" value="ECO:0007669"/>
    <property type="project" value="InterPro"/>
</dbReference>
<feature type="region of interest" description="Disordered" evidence="2">
    <location>
        <begin position="338"/>
        <end position="358"/>
    </location>
</feature>
<dbReference type="EMBL" id="LN723087">
    <property type="protein sequence ID" value="CEP10004.1"/>
    <property type="molecule type" value="Genomic_DNA"/>
</dbReference>
<proteinExistence type="predicted"/>